<dbReference type="AlphaFoldDB" id="A0A914PKS7"/>
<dbReference type="Proteomes" id="UP000887578">
    <property type="component" value="Unplaced"/>
</dbReference>
<evidence type="ECO:0000256" key="1">
    <source>
        <dbReference type="SAM" id="Coils"/>
    </source>
</evidence>
<keyword evidence="2" id="KW-1185">Reference proteome</keyword>
<reference evidence="3" key="1">
    <citation type="submission" date="2022-11" db="UniProtKB">
        <authorList>
            <consortium name="WormBaseParasite"/>
        </authorList>
    </citation>
    <scope>IDENTIFICATION</scope>
</reference>
<accession>A0A914PKS7</accession>
<dbReference type="WBParaSite" id="PDA_v2.g19016.t1">
    <property type="protein sequence ID" value="PDA_v2.g19016.t1"/>
    <property type="gene ID" value="PDA_v2.g19016"/>
</dbReference>
<evidence type="ECO:0000313" key="2">
    <source>
        <dbReference type="Proteomes" id="UP000887578"/>
    </source>
</evidence>
<evidence type="ECO:0000313" key="3">
    <source>
        <dbReference type="WBParaSite" id="PDA_v2.g19016.t1"/>
    </source>
</evidence>
<keyword evidence="1" id="KW-0175">Coiled coil</keyword>
<feature type="coiled-coil region" evidence="1">
    <location>
        <begin position="9"/>
        <end position="71"/>
    </location>
</feature>
<sequence>MENKNYKLKSEYENQLNMLEKSIKDTKTDVIGLKTENELIKTKRDEMMNEKIKLQQKFDKMESDYKILEKSMKGLSIFEPFVYDNTVNAVKNLFFPTL</sequence>
<organism evidence="2 3">
    <name type="scientific">Panagrolaimus davidi</name>
    <dbReference type="NCBI Taxonomy" id="227884"/>
    <lineage>
        <taxon>Eukaryota</taxon>
        <taxon>Metazoa</taxon>
        <taxon>Ecdysozoa</taxon>
        <taxon>Nematoda</taxon>
        <taxon>Chromadorea</taxon>
        <taxon>Rhabditida</taxon>
        <taxon>Tylenchina</taxon>
        <taxon>Panagrolaimomorpha</taxon>
        <taxon>Panagrolaimoidea</taxon>
        <taxon>Panagrolaimidae</taxon>
        <taxon>Panagrolaimus</taxon>
    </lineage>
</organism>
<protein>
    <submittedName>
        <fullName evidence="3">Uncharacterized protein</fullName>
    </submittedName>
</protein>
<name>A0A914PKS7_9BILA</name>
<proteinExistence type="predicted"/>